<protein>
    <submittedName>
        <fullName evidence="1">Uncharacterized protein</fullName>
    </submittedName>
</protein>
<dbReference type="OrthoDB" id="6433900at2759"/>
<organism evidence="1 2">
    <name type="scientific">Nephila pilipes</name>
    <name type="common">Giant wood spider</name>
    <name type="synonym">Nephila maculata</name>
    <dbReference type="NCBI Taxonomy" id="299642"/>
    <lineage>
        <taxon>Eukaryota</taxon>
        <taxon>Metazoa</taxon>
        <taxon>Ecdysozoa</taxon>
        <taxon>Arthropoda</taxon>
        <taxon>Chelicerata</taxon>
        <taxon>Arachnida</taxon>
        <taxon>Araneae</taxon>
        <taxon>Araneomorphae</taxon>
        <taxon>Entelegynae</taxon>
        <taxon>Araneoidea</taxon>
        <taxon>Nephilidae</taxon>
        <taxon>Nephila</taxon>
    </lineage>
</organism>
<dbReference type="EMBL" id="BMAW01026187">
    <property type="protein sequence ID" value="GFT95972.1"/>
    <property type="molecule type" value="Genomic_DNA"/>
</dbReference>
<reference evidence="1" key="1">
    <citation type="submission" date="2020-08" db="EMBL/GenBank/DDBJ databases">
        <title>Multicomponent nature underlies the extraordinary mechanical properties of spider dragline silk.</title>
        <authorList>
            <person name="Kono N."/>
            <person name="Nakamura H."/>
            <person name="Mori M."/>
            <person name="Yoshida Y."/>
            <person name="Ohtoshi R."/>
            <person name="Malay A.D."/>
            <person name="Moran D.A.P."/>
            <person name="Tomita M."/>
            <person name="Numata K."/>
            <person name="Arakawa K."/>
        </authorList>
    </citation>
    <scope>NUCLEOTIDE SEQUENCE</scope>
</reference>
<gene>
    <name evidence="1" type="ORF">NPIL_243851</name>
</gene>
<dbReference type="AlphaFoldDB" id="A0A8X6U686"/>
<evidence type="ECO:0000313" key="2">
    <source>
        <dbReference type="Proteomes" id="UP000887013"/>
    </source>
</evidence>
<name>A0A8X6U686_NEPPI</name>
<evidence type="ECO:0000313" key="1">
    <source>
        <dbReference type="EMBL" id="GFT95972.1"/>
    </source>
</evidence>
<dbReference type="Proteomes" id="UP000887013">
    <property type="component" value="Unassembled WGS sequence"/>
</dbReference>
<keyword evidence="2" id="KW-1185">Reference proteome</keyword>
<accession>A0A8X6U686</accession>
<proteinExistence type="predicted"/>
<sequence>MFTVDSLEKLGYLELGNEIADLLAGEGNKLPTAPSTELRTFEVHSLFLASINTTWRTHPNMFGMTLSSLDCPCSAPVEDLLRPL</sequence>
<comment type="caution">
    <text evidence="1">The sequence shown here is derived from an EMBL/GenBank/DDBJ whole genome shotgun (WGS) entry which is preliminary data.</text>
</comment>